<evidence type="ECO:0000256" key="7">
    <source>
        <dbReference type="HAMAP-Rule" id="MF_00118"/>
    </source>
</evidence>
<comment type="subcellular location">
    <subcellularLocation>
        <location evidence="7">Cytoplasm</location>
    </subcellularLocation>
</comment>
<feature type="binding site" evidence="7">
    <location>
        <begin position="18"/>
        <end position="25"/>
    </location>
    <ligand>
        <name>GTP</name>
        <dbReference type="ChEBI" id="CHEBI:37565"/>
    </ligand>
</feature>
<evidence type="ECO:0000256" key="3">
    <source>
        <dbReference type="ARBA" id="ARBA00022768"/>
    </source>
</evidence>
<dbReference type="Gene3D" id="3.40.50.300">
    <property type="entry name" value="P-loop containing nucleotide triphosphate hydrolases"/>
    <property type="match status" value="1"/>
</dbReference>
<dbReference type="EC" id="3.6.5.3" evidence="7"/>
<evidence type="ECO:0000313" key="9">
    <source>
        <dbReference type="EMBL" id="OGN33734.1"/>
    </source>
</evidence>
<dbReference type="CDD" id="cd03707">
    <property type="entry name" value="EFTU_III"/>
    <property type="match status" value="1"/>
</dbReference>
<dbReference type="NCBIfam" id="NF009372">
    <property type="entry name" value="PRK12735.1"/>
    <property type="match status" value="1"/>
</dbReference>
<protein>
    <recommendedName>
        <fullName evidence="6 7">Elongation factor Tu</fullName>
        <shortName evidence="7">EF-Tu</shortName>
        <ecNumber evidence="7">3.6.5.3</ecNumber>
    </recommendedName>
</protein>
<reference evidence="9 10" key="1">
    <citation type="journal article" date="2016" name="Nat. Commun.">
        <title>Thousands of microbial genomes shed light on interconnected biogeochemical processes in an aquifer system.</title>
        <authorList>
            <person name="Anantharaman K."/>
            <person name="Brown C.T."/>
            <person name="Hug L.A."/>
            <person name="Sharon I."/>
            <person name="Castelle C.J."/>
            <person name="Probst A.J."/>
            <person name="Thomas B.C."/>
            <person name="Singh A."/>
            <person name="Wilkins M.J."/>
            <person name="Karaoz U."/>
            <person name="Brodie E.L."/>
            <person name="Williams K.H."/>
            <person name="Hubbard S.S."/>
            <person name="Banfield J.F."/>
        </authorList>
    </citation>
    <scope>NUCLEOTIDE SEQUENCE [LARGE SCALE GENOMIC DNA]</scope>
</reference>
<gene>
    <name evidence="7" type="primary">tuf</name>
    <name evidence="9" type="ORF">A3G51_03740</name>
</gene>
<feature type="binding site" evidence="7">
    <location>
        <begin position="139"/>
        <end position="142"/>
    </location>
    <ligand>
        <name>GTP</name>
        <dbReference type="ChEBI" id="CHEBI:37565"/>
    </ligand>
</feature>
<dbReference type="InterPro" id="IPR004161">
    <property type="entry name" value="EFTu-like_2"/>
</dbReference>
<evidence type="ECO:0000313" key="10">
    <source>
        <dbReference type="Proteomes" id="UP000177745"/>
    </source>
</evidence>
<dbReference type="Gene3D" id="2.40.30.10">
    <property type="entry name" value="Translation factors"/>
    <property type="match status" value="2"/>
</dbReference>
<dbReference type="NCBIfam" id="NF009373">
    <property type="entry name" value="PRK12736.1"/>
    <property type="match status" value="1"/>
</dbReference>
<dbReference type="AlphaFoldDB" id="A0A1F8H866"/>
<dbReference type="PANTHER" id="PTHR43721">
    <property type="entry name" value="ELONGATION FACTOR TU-RELATED"/>
    <property type="match status" value="1"/>
</dbReference>
<comment type="function">
    <text evidence="7">GTP hydrolase that promotes the GTP-dependent binding of aminoacyl-tRNA to the A-site of ribosomes during protein biosynthesis.</text>
</comment>
<dbReference type="FunFam" id="2.40.30.10:FF:000001">
    <property type="entry name" value="Elongation factor Tu"/>
    <property type="match status" value="1"/>
</dbReference>
<dbReference type="InterPro" id="IPR009001">
    <property type="entry name" value="Transl_elong_EF1A/Init_IF2_C"/>
</dbReference>
<dbReference type="InterPro" id="IPR050055">
    <property type="entry name" value="EF-Tu_GTPase"/>
</dbReference>
<dbReference type="PRINTS" id="PR00315">
    <property type="entry name" value="ELONGATNFCT"/>
</dbReference>
<dbReference type="CDD" id="cd01884">
    <property type="entry name" value="EF_Tu"/>
    <property type="match status" value="1"/>
</dbReference>
<dbReference type="InterPro" id="IPR041709">
    <property type="entry name" value="EF-Tu_GTP-bd"/>
</dbReference>
<keyword evidence="7" id="KW-0479">Metal-binding</keyword>
<proteinExistence type="inferred from homology"/>
<keyword evidence="7" id="KW-0460">Magnesium</keyword>
<feature type="domain" description="Tr-type G" evidence="8">
    <location>
        <begin position="9"/>
        <end position="210"/>
    </location>
</feature>
<feature type="binding site" evidence="7">
    <location>
        <position position="25"/>
    </location>
    <ligand>
        <name>Mg(2+)</name>
        <dbReference type="ChEBI" id="CHEBI:18420"/>
    </ligand>
</feature>
<dbReference type="NCBIfam" id="TIGR00485">
    <property type="entry name" value="EF-Tu"/>
    <property type="match status" value="1"/>
</dbReference>
<evidence type="ECO:0000259" key="8">
    <source>
        <dbReference type="PROSITE" id="PS51722"/>
    </source>
</evidence>
<dbReference type="InterPro" id="IPR005225">
    <property type="entry name" value="Small_GTP-bd"/>
</dbReference>
<dbReference type="GO" id="GO:0003924">
    <property type="term" value="F:GTPase activity"/>
    <property type="evidence" value="ECO:0007669"/>
    <property type="project" value="UniProtKB-UniRule"/>
</dbReference>
<keyword evidence="7" id="KW-0378">Hydrolase</keyword>
<evidence type="ECO:0000256" key="5">
    <source>
        <dbReference type="ARBA" id="ARBA00023134"/>
    </source>
</evidence>
<dbReference type="HAMAP" id="MF_00118_B">
    <property type="entry name" value="EF_Tu_B"/>
    <property type="match status" value="1"/>
</dbReference>
<dbReference type="InterPro" id="IPR027417">
    <property type="entry name" value="P-loop_NTPase"/>
</dbReference>
<sequence>MAGKFERTKPHLNVGTIGHVDHGKTTLTAGILHVLNLMKDDGYSAREEGVDQIDNAPEEKARGITIALHHSEYETPKRHYAHVDAPGHADYIKNMITGAAQMDGAILVVAATDGPMPQTREHILLARQVGVPNIVVFLNKVDMVDDSEMVDLVEAEIRELLNKYQFPGDKTPIIRGSGLKALEAKSKDDQYAKPIKELMDALDTFFPDPVREVEKPFLMPVEDIFSIEGRGTVVTGRIERGKVKLNEEIEIVGIKPTAKTVVTGIEMFNKQLDEGMAGDNAGILLRGTKKEEIERGQVLAKPGTITPHTDFDAEIYVLTKEEGGRHTPFFKGYKPQFYFRTTDVTGEVLLPEGTEMVMPGDTISLKVQLIAPIAMEEKQRFAIREGGKTVGAGAVTKINK</sequence>
<dbReference type="GO" id="GO:0005829">
    <property type="term" value="C:cytosol"/>
    <property type="evidence" value="ECO:0007669"/>
    <property type="project" value="TreeGrafter"/>
</dbReference>
<dbReference type="Pfam" id="PF03144">
    <property type="entry name" value="GTP_EFTU_D2"/>
    <property type="match status" value="1"/>
</dbReference>
<dbReference type="FunFam" id="3.40.50.300:FF:000003">
    <property type="entry name" value="Elongation factor Tu"/>
    <property type="match status" value="1"/>
</dbReference>
<keyword evidence="7" id="KW-0963">Cytoplasm</keyword>
<keyword evidence="3 7" id="KW-0251">Elongation factor</keyword>
<dbReference type="CDD" id="cd03697">
    <property type="entry name" value="EFTU_II"/>
    <property type="match status" value="1"/>
</dbReference>
<dbReference type="GO" id="GO:0005525">
    <property type="term" value="F:GTP binding"/>
    <property type="evidence" value="ECO:0007669"/>
    <property type="project" value="UniProtKB-UniRule"/>
</dbReference>
<accession>A0A1F8H866</accession>
<evidence type="ECO:0000256" key="2">
    <source>
        <dbReference type="ARBA" id="ARBA00022741"/>
    </source>
</evidence>
<dbReference type="EMBL" id="MGKY01000012">
    <property type="protein sequence ID" value="OGN33734.1"/>
    <property type="molecule type" value="Genomic_DNA"/>
</dbReference>
<dbReference type="NCBIfam" id="TIGR00231">
    <property type="entry name" value="small_GTP"/>
    <property type="match status" value="1"/>
</dbReference>
<dbReference type="InterPro" id="IPR000795">
    <property type="entry name" value="T_Tr_GTP-bd_dom"/>
</dbReference>
<dbReference type="PANTHER" id="PTHR43721:SF22">
    <property type="entry name" value="ELONGATION FACTOR TU, MITOCHONDRIAL"/>
    <property type="match status" value="1"/>
</dbReference>
<dbReference type="InterPro" id="IPR033720">
    <property type="entry name" value="EFTU_2"/>
</dbReference>
<dbReference type="InterPro" id="IPR004160">
    <property type="entry name" value="Transl_elong_EFTu/EF1A_C"/>
</dbReference>
<evidence type="ECO:0000256" key="1">
    <source>
        <dbReference type="ARBA" id="ARBA00007249"/>
    </source>
</evidence>
<dbReference type="SUPFAM" id="SSF50465">
    <property type="entry name" value="EF-Tu/eEF-1alpha/eIF2-gamma C-terminal domain"/>
    <property type="match status" value="1"/>
</dbReference>
<comment type="caution">
    <text evidence="9">The sequence shown here is derived from an EMBL/GenBank/DDBJ whole genome shotgun (WGS) entry which is preliminary data.</text>
</comment>
<comment type="similarity">
    <text evidence="1 7">Belongs to the TRAFAC class translation factor GTPase superfamily. Classic translation factor GTPase family. EF-Tu/EF-1A subfamily.</text>
</comment>
<dbReference type="InterPro" id="IPR009000">
    <property type="entry name" value="Transl_B-barrel_sf"/>
</dbReference>
<dbReference type="Pfam" id="PF00009">
    <property type="entry name" value="GTP_EFTU"/>
    <property type="match status" value="1"/>
</dbReference>
<dbReference type="SUPFAM" id="SSF50447">
    <property type="entry name" value="Translation proteins"/>
    <property type="match status" value="1"/>
</dbReference>
<dbReference type="Pfam" id="PF03143">
    <property type="entry name" value="GTP_EFTU_D3"/>
    <property type="match status" value="1"/>
</dbReference>
<comment type="subunit">
    <text evidence="7">Monomer.</text>
</comment>
<dbReference type="PROSITE" id="PS51722">
    <property type="entry name" value="G_TR_2"/>
    <property type="match status" value="1"/>
</dbReference>
<comment type="catalytic activity">
    <reaction evidence="7">
        <text>GTP + H2O = GDP + phosphate + H(+)</text>
        <dbReference type="Rhea" id="RHEA:19669"/>
        <dbReference type="ChEBI" id="CHEBI:15377"/>
        <dbReference type="ChEBI" id="CHEBI:15378"/>
        <dbReference type="ChEBI" id="CHEBI:37565"/>
        <dbReference type="ChEBI" id="CHEBI:43474"/>
        <dbReference type="ChEBI" id="CHEBI:58189"/>
        <dbReference type="EC" id="3.6.5.3"/>
    </reaction>
</comment>
<keyword evidence="5 7" id="KW-0342">GTP-binding</keyword>
<keyword evidence="2 7" id="KW-0547">Nucleotide-binding</keyword>
<dbReference type="InterPro" id="IPR004541">
    <property type="entry name" value="Transl_elong_EFTu/EF1A_bac/org"/>
</dbReference>
<dbReference type="SUPFAM" id="SSF52540">
    <property type="entry name" value="P-loop containing nucleoside triphosphate hydrolases"/>
    <property type="match status" value="1"/>
</dbReference>
<dbReference type="NCBIfam" id="NF000766">
    <property type="entry name" value="PRK00049.1"/>
    <property type="match status" value="1"/>
</dbReference>
<dbReference type="GO" id="GO:0000287">
    <property type="term" value="F:magnesium ion binding"/>
    <property type="evidence" value="ECO:0007669"/>
    <property type="project" value="UniProtKB-UniRule"/>
</dbReference>
<dbReference type="Proteomes" id="UP000177745">
    <property type="component" value="Unassembled WGS sequence"/>
</dbReference>
<keyword evidence="4 7" id="KW-0648">Protein biosynthesis</keyword>
<evidence type="ECO:0000256" key="6">
    <source>
        <dbReference type="ARBA" id="ARBA00029554"/>
    </source>
</evidence>
<dbReference type="GO" id="GO:0003746">
    <property type="term" value="F:translation elongation factor activity"/>
    <property type="evidence" value="ECO:0007669"/>
    <property type="project" value="UniProtKB-UniRule"/>
</dbReference>
<evidence type="ECO:0000256" key="4">
    <source>
        <dbReference type="ARBA" id="ARBA00022917"/>
    </source>
</evidence>
<organism evidence="9 10">
    <name type="scientific">Candidatus Yanofskybacteria bacterium RIFCSPLOWO2_12_FULL_43_11b</name>
    <dbReference type="NCBI Taxonomy" id="1802710"/>
    <lineage>
        <taxon>Bacteria</taxon>
        <taxon>Candidatus Yanofskyibacteriota</taxon>
    </lineage>
</organism>
<name>A0A1F8H866_9BACT</name>
<feature type="binding site" evidence="7">
    <location>
        <begin position="84"/>
        <end position="88"/>
    </location>
    <ligand>
        <name>GTP</name>
        <dbReference type="ChEBI" id="CHEBI:37565"/>
    </ligand>
</feature>